<evidence type="ECO:0000256" key="1">
    <source>
        <dbReference type="SAM" id="MobiDB-lite"/>
    </source>
</evidence>
<gene>
    <name evidence="2" type="ORF">CK203_040168</name>
</gene>
<dbReference type="Proteomes" id="UP000288805">
    <property type="component" value="Unassembled WGS sequence"/>
</dbReference>
<feature type="region of interest" description="Disordered" evidence="1">
    <location>
        <begin position="85"/>
        <end position="119"/>
    </location>
</feature>
<accession>A0A438H3R4</accession>
<dbReference type="AlphaFoldDB" id="A0A438H3R4"/>
<proteinExistence type="predicted"/>
<name>A0A438H3R4_VITVI</name>
<evidence type="ECO:0000313" key="3">
    <source>
        <dbReference type="Proteomes" id="UP000288805"/>
    </source>
</evidence>
<dbReference type="EMBL" id="QGNW01000287">
    <property type="protein sequence ID" value="RVW78973.1"/>
    <property type="molecule type" value="Genomic_DNA"/>
</dbReference>
<evidence type="ECO:0000313" key="2">
    <source>
        <dbReference type="EMBL" id="RVW78973.1"/>
    </source>
</evidence>
<organism evidence="2 3">
    <name type="scientific">Vitis vinifera</name>
    <name type="common">Grape</name>
    <dbReference type="NCBI Taxonomy" id="29760"/>
    <lineage>
        <taxon>Eukaryota</taxon>
        <taxon>Viridiplantae</taxon>
        <taxon>Streptophyta</taxon>
        <taxon>Embryophyta</taxon>
        <taxon>Tracheophyta</taxon>
        <taxon>Spermatophyta</taxon>
        <taxon>Magnoliopsida</taxon>
        <taxon>eudicotyledons</taxon>
        <taxon>Gunneridae</taxon>
        <taxon>Pentapetalae</taxon>
        <taxon>rosids</taxon>
        <taxon>Vitales</taxon>
        <taxon>Vitaceae</taxon>
        <taxon>Viteae</taxon>
        <taxon>Vitis</taxon>
    </lineage>
</organism>
<comment type="caution">
    <text evidence="2">The sequence shown here is derived from an EMBL/GenBank/DDBJ whole genome shotgun (WGS) entry which is preliminary data.</text>
</comment>
<dbReference type="PANTHER" id="PTHR36806">
    <property type="entry name" value="ADENINE PHOSPHORIBOSYLTRANSFERASE"/>
    <property type="match status" value="1"/>
</dbReference>
<sequence length="258" mass="27690">MIWIYGYEEKGRGRPKCFIGPDSTTGPFTFQPKPTSPCLCKFCISDCPTKINGRKCIVFSHPCLPHHPDRRSDIRLVLSNAFPSVPGPLTHDSRGQPSGLQRGPFRRRASQGSGGDAGAIRVSVGGDDVVYGVGLLQKLPLGGDEGCRSGNEGVAEVDDRVESDGVGCGEGGVGGAKLPERPDGIQFDAREALQEFRQSGALREVVETLKKEVTEGELLRDCLELVSNDWKGLIQVLNDHLSQSSSDSTSASDHTAEL</sequence>
<reference evidence="2 3" key="1">
    <citation type="journal article" date="2018" name="PLoS Genet.">
        <title>Population sequencing reveals clonal diversity and ancestral inbreeding in the grapevine cultivar Chardonnay.</title>
        <authorList>
            <person name="Roach M.J."/>
            <person name="Johnson D.L."/>
            <person name="Bohlmann J."/>
            <person name="van Vuuren H.J."/>
            <person name="Jones S.J."/>
            <person name="Pretorius I.S."/>
            <person name="Schmidt S.A."/>
            <person name="Borneman A.R."/>
        </authorList>
    </citation>
    <scope>NUCLEOTIDE SEQUENCE [LARGE SCALE GENOMIC DNA]</scope>
    <source>
        <strain evidence="3">cv. Chardonnay</strain>
        <tissue evidence="2">Leaf</tissue>
    </source>
</reference>
<protein>
    <submittedName>
        <fullName evidence="2">Uncharacterized protein</fullName>
    </submittedName>
</protein>